<keyword evidence="2" id="KW-0805">Transcription regulation</keyword>
<name>A0A1E7KWP9_9ACTN</name>
<evidence type="ECO:0000259" key="6">
    <source>
        <dbReference type="Pfam" id="PF03466"/>
    </source>
</evidence>
<dbReference type="InterPro" id="IPR005119">
    <property type="entry name" value="LysR_subst-bd"/>
</dbReference>
<sequence>MRAKRLQQPVVSLGSFPSAMANCVLPAFRSCAEYSVKVRLFETSPHEGCELVRNEILDAAVSLKDAVQTNEDGLHWLPLQHDPFVLVGPSGLLSSTARSRGASALSSLPWILPCAGSDCDRLISGHMARHGVRARPAGRTDDWSLAQEMAAALNAVAYIPSSVLRNECGLARVVDLAGIPNPFRTVVLVTRRPEEHKQWFSDMSRRFKQAYARTAGEAYSS</sequence>
<keyword evidence="5" id="KW-0732">Signal</keyword>
<keyword evidence="8" id="KW-1185">Reference proteome</keyword>
<accession>A0A1E7KWP9</accession>
<keyword evidence="3" id="KW-0238">DNA-binding</keyword>
<dbReference type="Proteomes" id="UP000176005">
    <property type="component" value="Unassembled WGS sequence"/>
</dbReference>
<dbReference type="SUPFAM" id="SSF53850">
    <property type="entry name" value="Periplasmic binding protein-like II"/>
    <property type="match status" value="1"/>
</dbReference>
<dbReference type="EMBL" id="LJGW01000428">
    <property type="protein sequence ID" value="OEV08354.1"/>
    <property type="molecule type" value="Genomic_DNA"/>
</dbReference>
<dbReference type="GO" id="GO:0003677">
    <property type="term" value="F:DNA binding"/>
    <property type="evidence" value="ECO:0007669"/>
    <property type="project" value="UniProtKB-KW"/>
</dbReference>
<dbReference type="PANTHER" id="PTHR30346:SF29">
    <property type="entry name" value="LYSR SUBSTRATE-BINDING"/>
    <property type="match status" value="1"/>
</dbReference>
<comment type="similarity">
    <text evidence="1">Belongs to the LysR transcriptional regulatory family.</text>
</comment>
<evidence type="ECO:0000313" key="7">
    <source>
        <dbReference type="EMBL" id="OEV08354.1"/>
    </source>
</evidence>
<dbReference type="Pfam" id="PF03466">
    <property type="entry name" value="LysR_substrate"/>
    <property type="match status" value="1"/>
</dbReference>
<dbReference type="PANTHER" id="PTHR30346">
    <property type="entry name" value="TRANSCRIPTIONAL DUAL REGULATOR HCAR-RELATED"/>
    <property type="match status" value="1"/>
</dbReference>
<gene>
    <name evidence="7" type="ORF">AN218_26790</name>
</gene>
<dbReference type="GO" id="GO:0032993">
    <property type="term" value="C:protein-DNA complex"/>
    <property type="evidence" value="ECO:0007669"/>
    <property type="project" value="TreeGrafter"/>
</dbReference>
<feature type="chain" id="PRO_5039272993" description="LysR substrate-binding domain-containing protein" evidence="5">
    <location>
        <begin position="22"/>
        <end position="221"/>
    </location>
</feature>
<evidence type="ECO:0000313" key="8">
    <source>
        <dbReference type="Proteomes" id="UP000176005"/>
    </source>
</evidence>
<evidence type="ECO:0000256" key="2">
    <source>
        <dbReference type="ARBA" id="ARBA00023015"/>
    </source>
</evidence>
<organism evidence="7 8">
    <name type="scientific">Streptomyces nanshensis</name>
    <dbReference type="NCBI Taxonomy" id="518642"/>
    <lineage>
        <taxon>Bacteria</taxon>
        <taxon>Bacillati</taxon>
        <taxon>Actinomycetota</taxon>
        <taxon>Actinomycetes</taxon>
        <taxon>Kitasatosporales</taxon>
        <taxon>Streptomycetaceae</taxon>
        <taxon>Streptomyces</taxon>
    </lineage>
</organism>
<evidence type="ECO:0000256" key="5">
    <source>
        <dbReference type="SAM" id="SignalP"/>
    </source>
</evidence>
<evidence type="ECO:0000256" key="1">
    <source>
        <dbReference type="ARBA" id="ARBA00009437"/>
    </source>
</evidence>
<keyword evidence="4" id="KW-0804">Transcription</keyword>
<dbReference type="CDD" id="cd05466">
    <property type="entry name" value="PBP2_LTTR_substrate"/>
    <property type="match status" value="1"/>
</dbReference>
<dbReference type="GO" id="GO:0003700">
    <property type="term" value="F:DNA-binding transcription factor activity"/>
    <property type="evidence" value="ECO:0007669"/>
    <property type="project" value="TreeGrafter"/>
</dbReference>
<comment type="caution">
    <text evidence="7">The sequence shown here is derived from an EMBL/GenBank/DDBJ whole genome shotgun (WGS) entry which is preliminary data.</text>
</comment>
<feature type="domain" description="LysR substrate-binding" evidence="6">
    <location>
        <begin position="7"/>
        <end position="196"/>
    </location>
</feature>
<dbReference type="Gene3D" id="3.40.190.290">
    <property type="match status" value="1"/>
</dbReference>
<proteinExistence type="inferred from homology"/>
<evidence type="ECO:0000256" key="3">
    <source>
        <dbReference type="ARBA" id="ARBA00023125"/>
    </source>
</evidence>
<dbReference type="AlphaFoldDB" id="A0A1E7KWP9"/>
<evidence type="ECO:0000256" key="4">
    <source>
        <dbReference type="ARBA" id="ARBA00023163"/>
    </source>
</evidence>
<reference evidence="7 8" key="1">
    <citation type="journal article" date="2016" name="Front. Microbiol.">
        <title>Comparative Genomics Analysis of Streptomyces Species Reveals Their Adaptation to the Marine Environment and Their Diversity at the Genomic Level.</title>
        <authorList>
            <person name="Tian X."/>
            <person name="Zhang Z."/>
            <person name="Yang T."/>
            <person name="Chen M."/>
            <person name="Li J."/>
            <person name="Chen F."/>
            <person name="Yang J."/>
            <person name="Li W."/>
            <person name="Zhang B."/>
            <person name="Zhang Z."/>
            <person name="Wu J."/>
            <person name="Zhang C."/>
            <person name="Long L."/>
            <person name="Xiao J."/>
        </authorList>
    </citation>
    <scope>NUCLEOTIDE SEQUENCE [LARGE SCALE GENOMIC DNA]</scope>
    <source>
        <strain evidence="7 8">SCSIO 10429</strain>
    </source>
</reference>
<feature type="signal peptide" evidence="5">
    <location>
        <begin position="1"/>
        <end position="21"/>
    </location>
</feature>
<protein>
    <recommendedName>
        <fullName evidence="6">LysR substrate-binding domain-containing protein</fullName>
    </recommendedName>
</protein>